<keyword evidence="11 21" id="KW-0418">Kinase</keyword>
<keyword evidence="6" id="KW-1003">Cell membrane</keyword>
<evidence type="ECO:0000259" key="20">
    <source>
        <dbReference type="Pfam" id="PF13614"/>
    </source>
</evidence>
<dbReference type="EMBL" id="FOPJ01000007">
    <property type="protein sequence ID" value="SFG60045.1"/>
    <property type="molecule type" value="Genomic_DNA"/>
</dbReference>
<dbReference type="InterPro" id="IPR005702">
    <property type="entry name" value="Wzc-like_C"/>
</dbReference>
<dbReference type="OrthoDB" id="9812433at2"/>
<dbReference type="SUPFAM" id="SSF52540">
    <property type="entry name" value="P-loop containing nucleoside triphosphate hydrolases"/>
    <property type="match status" value="1"/>
</dbReference>
<evidence type="ECO:0000259" key="19">
    <source>
        <dbReference type="Pfam" id="PF02706"/>
    </source>
</evidence>
<feature type="transmembrane region" description="Helical" evidence="18">
    <location>
        <begin position="177"/>
        <end position="195"/>
    </location>
</feature>
<dbReference type="InterPro" id="IPR050445">
    <property type="entry name" value="Bact_polysacc_biosynth/exp"/>
</dbReference>
<evidence type="ECO:0000256" key="8">
    <source>
        <dbReference type="ARBA" id="ARBA00022679"/>
    </source>
</evidence>
<protein>
    <recommendedName>
        <fullName evidence="5">non-specific protein-tyrosine kinase</fullName>
        <ecNumber evidence="5">2.7.10.2</ecNumber>
    </recommendedName>
</protein>
<evidence type="ECO:0000256" key="17">
    <source>
        <dbReference type="SAM" id="MobiDB-lite"/>
    </source>
</evidence>
<dbReference type="RefSeq" id="WP_092285738.1">
    <property type="nucleotide sequence ID" value="NZ_FOPJ01000007.1"/>
</dbReference>
<evidence type="ECO:0000256" key="9">
    <source>
        <dbReference type="ARBA" id="ARBA00022692"/>
    </source>
</evidence>
<keyword evidence="22" id="KW-1185">Reference proteome</keyword>
<keyword evidence="12" id="KW-0067">ATP-binding</keyword>
<dbReference type="CDD" id="cd05387">
    <property type="entry name" value="BY-kinase"/>
    <property type="match status" value="1"/>
</dbReference>
<evidence type="ECO:0000256" key="14">
    <source>
        <dbReference type="ARBA" id="ARBA00023136"/>
    </source>
</evidence>
<comment type="catalytic activity">
    <reaction evidence="16">
        <text>L-tyrosyl-[protein] + ATP = O-phospho-L-tyrosyl-[protein] + ADP + H(+)</text>
        <dbReference type="Rhea" id="RHEA:10596"/>
        <dbReference type="Rhea" id="RHEA-COMP:10136"/>
        <dbReference type="Rhea" id="RHEA-COMP:20101"/>
        <dbReference type="ChEBI" id="CHEBI:15378"/>
        <dbReference type="ChEBI" id="CHEBI:30616"/>
        <dbReference type="ChEBI" id="CHEBI:46858"/>
        <dbReference type="ChEBI" id="CHEBI:61978"/>
        <dbReference type="ChEBI" id="CHEBI:456216"/>
        <dbReference type="EC" id="2.7.10.2"/>
    </reaction>
</comment>
<dbReference type="Proteomes" id="UP000199065">
    <property type="component" value="Unassembled WGS sequence"/>
</dbReference>
<feature type="domain" description="Polysaccharide chain length determinant N-terminal" evidence="19">
    <location>
        <begin position="5"/>
        <end position="88"/>
    </location>
</feature>
<evidence type="ECO:0000256" key="5">
    <source>
        <dbReference type="ARBA" id="ARBA00011903"/>
    </source>
</evidence>
<dbReference type="PANTHER" id="PTHR32309">
    <property type="entry name" value="TYROSINE-PROTEIN KINASE"/>
    <property type="match status" value="1"/>
</dbReference>
<evidence type="ECO:0000313" key="21">
    <source>
        <dbReference type="EMBL" id="SFG60045.1"/>
    </source>
</evidence>
<comment type="similarity">
    <text evidence="2">Belongs to the CpsC/CapA family.</text>
</comment>
<keyword evidence="21" id="KW-0675">Receptor</keyword>
<sequence length="539" mass="57051">MNEIATLVTVVTRRWITVLVCALLGLACAIGYAGIRPQEYQSSVTLTVSTTNADGGGNAYQASMAANQRVRTYAAMVAQSDVFNRVAADSEGQLKIGQLRGAVRAMAQADTSLIRITAMDEDPDTAEEMVSLTSIALTDLVAEVETPAGSDVPTAYLYMVGQPSTTDSPVGLKAWEIVALGLFIGLVLGLIAAVIREYYDRTLRTVDDAVDITGAGVLGKIMVAKEIPEPGHQVKTGEANAEAFRHLRTNLAFVAVDHTPRVLLFTSSVPNEGKSFISLNVAAVLAEAGNKVVLVDADLRAGQANASFGTAAHVGLTNVLAGSVEVDDVLQTLNAGVDLLPAGSPPPNPSELLGSQAMSRVLAALKEQYDYVIVDSPPSLPVTDALILAPQVDAVALVARLGLVQTTQLQQSMELLEKTGSQIAGIIVNGLKASKSEGYGYGYGYDSQAEAMVTTAPQKEHSLAQQARNAVHDEAVVRRHRAVATRAQENEVRQTPPVAEFWEAPASAEDLGESFDYPSIDHTIDSGADEPEDGHHARW</sequence>
<evidence type="ECO:0000256" key="11">
    <source>
        <dbReference type="ARBA" id="ARBA00022777"/>
    </source>
</evidence>
<dbReference type="NCBIfam" id="TIGR01007">
    <property type="entry name" value="eps_fam"/>
    <property type="match status" value="1"/>
</dbReference>
<proteinExistence type="inferred from homology"/>
<evidence type="ECO:0000256" key="13">
    <source>
        <dbReference type="ARBA" id="ARBA00022989"/>
    </source>
</evidence>
<comment type="subcellular location">
    <subcellularLocation>
        <location evidence="1">Cell inner membrane</location>
        <topology evidence="1">Multi-pass membrane protein</topology>
    </subcellularLocation>
</comment>
<keyword evidence="13 18" id="KW-1133">Transmembrane helix</keyword>
<dbReference type="FunFam" id="3.40.50.300:FF:000527">
    <property type="entry name" value="Tyrosine-protein kinase etk"/>
    <property type="match status" value="1"/>
</dbReference>
<dbReference type="EC" id="2.7.10.2" evidence="5"/>
<evidence type="ECO:0000313" key="22">
    <source>
        <dbReference type="Proteomes" id="UP000199065"/>
    </source>
</evidence>
<dbReference type="GO" id="GO:0042802">
    <property type="term" value="F:identical protein binding"/>
    <property type="evidence" value="ECO:0007669"/>
    <property type="project" value="UniProtKB-ARBA"/>
</dbReference>
<accession>A0A1I2T4Q4</accession>
<evidence type="ECO:0000256" key="15">
    <source>
        <dbReference type="ARBA" id="ARBA00023137"/>
    </source>
</evidence>
<keyword evidence="9 18" id="KW-0812">Transmembrane</keyword>
<evidence type="ECO:0000256" key="7">
    <source>
        <dbReference type="ARBA" id="ARBA00022519"/>
    </source>
</evidence>
<keyword evidence="7" id="KW-0997">Cell inner membrane</keyword>
<dbReference type="InterPro" id="IPR027417">
    <property type="entry name" value="P-loop_NTPase"/>
</dbReference>
<evidence type="ECO:0000256" key="1">
    <source>
        <dbReference type="ARBA" id="ARBA00004429"/>
    </source>
</evidence>
<evidence type="ECO:0000256" key="3">
    <source>
        <dbReference type="ARBA" id="ARBA00007316"/>
    </source>
</evidence>
<evidence type="ECO:0000256" key="4">
    <source>
        <dbReference type="ARBA" id="ARBA00008883"/>
    </source>
</evidence>
<name>A0A1I2T4Q4_9CORY</name>
<evidence type="ECO:0000256" key="16">
    <source>
        <dbReference type="ARBA" id="ARBA00051245"/>
    </source>
</evidence>
<keyword evidence="14 18" id="KW-0472">Membrane</keyword>
<feature type="region of interest" description="Disordered" evidence="17">
    <location>
        <begin position="520"/>
        <end position="539"/>
    </location>
</feature>
<feature type="transmembrane region" description="Helical" evidence="18">
    <location>
        <begin position="15"/>
        <end position="35"/>
    </location>
</feature>
<evidence type="ECO:0000256" key="2">
    <source>
        <dbReference type="ARBA" id="ARBA00006683"/>
    </source>
</evidence>
<comment type="similarity">
    <text evidence="3">Belongs to the CpsD/CapB family.</text>
</comment>
<dbReference type="GO" id="GO:0005886">
    <property type="term" value="C:plasma membrane"/>
    <property type="evidence" value="ECO:0007669"/>
    <property type="project" value="UniProtKB-SubCell"/>
</dbReference>
<evidence type="ECO:0000256" key="12">
    <source>
        <dbReference type="ARBA" id="ARBA00022840"/>
    </source>
</evidence>
<reference evidence="21 22" key="1">
    <citation type="submission" date="2016-10" db="EMBL/GenBank/DDBJ databases">
        <authorList>
            <person name="de Groot N.N."/>
        </authorList>
    </citation>
    <scope>NUCLEOTIDE SEQUENCE [LARGE SCALE GENOMIC DNA]</scope>
    <source>
        <strain>J11</strain>
        <strain evidence="22">PG 39</strain>
    </source>
</reference>
<comment type="similarity">
    <text evidence="4">Belongs to the etk/wzc family.</text>
</comment>
<dbReference type="InterPro" id="IPR003856">
    <property type="entry name" value="LPS_length_determ_N"/>
</dbReference>
<dbReference type="Pfam" id="PF02706">
    <property type="entry name" value="Wzz"/>
    <property type="match status" value="1"/>
</dbReference>
<keyword evidence="10" id="KW-0547">Nucleotide-binding</keyword>
<gene>
    <name evidence="21" type="ORF">SAMN05660282_01350</name>
</gene>
<keyword evidence="8" id="KW-0808">Transferase</keyword>
<dbReference type="InterPro" id="IPR025669">
    <property type="entry name" value="AAA_dom"/>
</dbReference>
<dbReference type="GO" id="GO:0005524">
    <property type="term" value="F:ATP binding"/>
    <property type="evidence" value="ECO:0007669"/>
    <property type="project" value="UniProtKB-KW"/>
</dbReference>
<evidence type="ECO:0000256" key="18">
    <source>
        <dbReference type="SAM" id="Phobius"/>
    </source>
</evidence>
<feature type="domain" description="AAA" evidence="20">
    <location>
        <begin position="273"/>
        <end position="389"/>
    </location>
</feature>
<dbReference type="Gene3D" id="3.40.50.300">
    <property type="entry name" value="P-loop containing nucleotide triphosphate hydrolases"/>
    <property type="match status" value="1"/>
</dbReference>
<dbReference type="STRING" id="185761.SAMN05660282_01350"/>
<evidence type="ECO:0000256" key="6">
    <source>
        <dbReference type="ARBA" id="ARBA00022475"/>
    </source>
</evidence>
<keyword evidence="15 21" id="KW-0829">Tyrosine-protein kinase</keyword>
<dbReference type="PANTHER" id="PTHR32309:SF13">
    <property type="entry name" value="FERRIC ENTEROBACTIN TRANSPORT PROTEIN FEPE"/>
    <property type="match status" value="1"/>
</dbReference>
<dbReference type="GO" id="GO:0004715">
    <property type="term" value="F:non-membrane spanning protein tyrosine kinase activity"/>
    <property type="evidence" value="ECO:0007669"/>
    <property type="project" value="UniProtKB-EC"/>
</dbReference>
<dbReference type="Pfam" id="PF13614">
    <property type="entry name" value="AAA_31"/>
    <property type="match status" value="1"/>
</dbReference>
<evidence type="ECO:0000256" key="10">
    <source>
        <dbReference type="ARBA" id="ARBA00022741"/>
    </source>
</evidence>
<dbReference type="AlphaFoldDB" id="A0A1I2T4Q4"/>
<organism evidence="21 22">
    <name type="scientific">Corynebacterium spheniscorum</name>
    <dbReference type="NCBI Taxonomy" id="185761"/>
    <lineage>
        <taxon>Bacteria</taxon>
        <taxon>Bacillati</taxon>
        <taxon>Actinomycetota</taxon>
        <taxon>Actinomycetes</taxon>
        <taxon>Mycobacteriales</taxon>
        <taxon>Corynebacteriaceae</taxon>
        <taxon>Corynebacterium</taxon>
    </lineage>
</organism>